<dbReference type="AlphaFoldDB" id="G2XPV0"/>
<evidence type="ECO:0000313" key="1">
    <source>
        <dbReference type="EMBL" id="CCD42838.1"/>
    </source>
</evidence>
<dbReference type="EMBL" id="FQ790250">
    <property type="protein sequence ID" value="CCD42838.1"/>
    <property type="molecule type" value="Genomic_DNA"/>
</dbReference>
<reference evidence="2" key="1">
    <citation type="journal article" date="2011" name="PLoS Genet.">
        <title>Genomic analysis of the necrotrophic fungal pathogens Sclerotinia sclerotiorum and Botrytis cinerea.</title>
        <authorList>
            <person name="Amselem J."/>
            <person name="Cuomo C.A."/>
            <person name="van Kan J.A."/>
            <person name="Viaud M."/>
            <person name="Benito E.P."/>
            <person name="Couloux A."/>
            <person name="Coutinho P.M."/>
            <person name="de Vries R.P."/>
            <person name="Dyer P.S."/>
            <person name="Fillinger S."/>
            <person name="Fournier E."/>
            <person name="Gout L."/>
            <person name="Hahn M."/>
            <person name="Kohn L."/>
            <person name="Lapalu N."/>
            <person name="Plummer K.M."/>
            <person name="Pradier J.M."/>
            <person name="Quevillon E."/>
            <person name="Sharon A."/>
            <person name="Simon A."/>
            <person name="ten Have A."/>
            <person name="Tudzynski B."/>
            <person name="Tudzynski P."/>
            <person name="Wincker P."/>
            <person name="Andrew M."/>
            <person name="Anthouard V."/>
            <person name="Beever R.E."/>
            <person name="Beffa R."/>
            <person name="Benoit I."/>
            <person name="Bouzid O."/>
            <person name="Brault B."/>
            <person name="Chen Z."/>
            <person name="Choquer M."/>
            <person name="Collemare J."/>
            <person name="Cotton P."/>
            <person name="Danchin E.G."/>
            <person name="Da Silva C."/>
            <person name="Gautier A."/>
            <person name="Giraud C."/>
            <person name="Giraud T."/>
            <person name="Gonzalez C."/>
            <person name="Grossetete S."/>
            <person name="Guldener U."/>
            <person name="Henrissat B."/>
            <person name="Howlett B.J."/>
            <person name="Kodira C."/>
            <person name="Kretschmer M."/>
            <person name="Lappartient A."/>
            <person name="Leroch M."/>
            <person name="Levis C."/>
            <person name="Mauceli E."/>
            <person name="Neuveglise C."/>
            <person name="Oeser B."/>
            <person name="Pearson M."/>
            <person name="Poulain J."/>
            <person name="Poussereau N."/>
            <person name="Quesneville H."/>
            <person name="Rascle C."/>
            <person name="Schumacher J."/>
            <person name="Segurens B."/>
            <person name="Sexton A."/>
            <person name="Silva E."/>
            <person name="Sirven C."/>
            <person name="Soanes D.M."/>
            <person name="Talbot N.J."/>
            <person name="Templeton M."/>
            <person name="Yandava C."/>
            <person name="Yarden O."/>
            <person name="Zeng Q."/>
            <person name="Rollins J.A."/>
            <person name="Lebrun M.H."/>
            <person name="Dickman M."/>
        </authorList>
    </citation>
    <scope>NUCLEOTIDE SEQUENCE [LARGE SCALE GENOMIC DNA]</scope>
    <source>
        <strain evidence="2">T4</strain>
    </source>
</reference>
<sequence length="36" mass="4368">MLHYKFFEFGCQRESFLECLLHLFHEGLFSEMISVV</sequence>
<gene>
    <name evidence="1" type="ORF">BofuT4_uP071340.1</name>
</gene>
<dbReference type="HOGENOM" id="CLU_3359535_0_0_1"/>
<dbReference type="Proteomes" id="UP000008177">
    <property type="component" value="Unplaced contigs"/>
</dbReference>
<accession>G2XPV0</accession>
<evidence type="ECO:0000313" key="2">
    <source>
        <dbReference type="Proteomes" id="UP000008177"/>
    </source>
</evidence>
<proteinExistence type="predicted"/>
<name>G2XPV0_BOTF4</name>
<protein>
    <submittedName>
        <fullName evidence="1">Uncharacterized protein</fullName>
    </submittedName>
</protein>
<dbReference type="InParanoid" id="G2XPV0"/>
<organism evidence="1 2">
    <name type="scientific">Botryotinia fuckeliana (strain T4)</name>
    <name type="common">Noble rot fungus</name>
    <name type="synonym">Botrytis cinerea</name>
    <dbReference type="NCBI Taxonomy" id="999810"/>
    <lineage>
        <taxon>Eukaryota</taxon>
        <taxon>Fungi</taxon>
        <taxon>Dikarya</taxon>
        <taxon>Ascomycota</taxon>
        <taxon>Pezizomycotina</taxon>
        <taxon>Leotiomycetes</taxon>
        <taxon>Helotiales</taxon>
        <taxon>Sclerotiniaceae</taxon>
        <taxon>Botrytis</taxon>
    </lineage>
</organism>